<evidence type="ECO:0000313" key="6">
    <source>
        <dbReference type="EMBL" id="SVE73674.1"/>
    </source>
</evidence>
<evidence type="ECO:0000256" key="3">
    <source>
        <dbReference type="ARBA" id="ARBA00023242"/>
    </source>
</evidence>
<dbReference type="AlphaFoldDB" id="A0A4Y7LZH6"/>
<sequence length="530" mass="58796">MSGSVWKKPEEVMKQMREKKRALQARFSHAIPTTNTYENDEKLASVSVPASTKRKNPFRRSPSKRPKLLTVTQDDQRTTNSDLVSMLSAPTTIKAESSKEQIIELPQALSIFAAVTPVCQKFDQCAVDWSLKTRVRFTSKTPFAFSSTLKTSEEASGITGFVRCISSRSSDEWSTLDTSTNAQFHQCCLLWQYPWLPWLSLFPRDTRTPITSTSSVQIGMDSSVSDYLVNDWRESFRSLFGLLRARQCPFFYVCTHQFTILFRAAGIGGVAEIHALFTPTTRGLRDVLRNEDISYTMPLKKSGQDQQIATANNDEDDEIKDADKIDDLGDEDCDEDDTDWINDIGLHSNLRSKLEAERLQDGGQGTSQGTYSDSLLLIEGVETQGLFNWLLNSKLCLSSTGPLAGIPPTLFSPVAFHQATLRPLKARQGFLKQDGENLYSVEVQGPILPHSLVSLMKLLQSDDFTAVCTVLASTKPFASFQSPTAATSAFGKESLSDCGLDGASLDLFCSSQLPSSANEIRFQDGSFHFN</sequence>
<dbReference type="PRINTS" id="PR02064">
    <property type="entry name" value="DONSON"/>
</dbReference>
<dbReference type="EMBL" id="LR004055">
    <property type="protein sequence ID" value="SVE73674.1"/>
    <property type="molecule type" value="mRNA"/>
</dbReference>
<reference evidence="6" key="1">
    <citation type="submission" date="2018-08" db="EMBL/GenBank/DDBJ databases">
        <authorList>
            <person name="Cornetti L."/>
        </authorList>
    </citation>
    <scope>NUCLEOTIDE SEQUENCE</scope>
    <source>
        <strain evidence="6">IL-KID-3b-11</strain>
    </source>
</reference>
<feature type="region of interest" description="Disordered" evidence="5">
    <location>
        <begin position="304"/>
        <end position="328"/>
    </location>
</feature>
<comment type="subcellular location">
    <subcellularLocation>
        <location evidence="1">Nucleus</location>
    </subcellularLocation>
</comment>
<feature type="region of interest" description="Disordered" evidence="5">
    <location>
        <begin position="41"/>
        <end position="75"/>
    </location>
</feature>
<evidence type="ECO:0000256" key="5">
    <source>
        <dbReference type="SAM" id="MobiDB-lite"/>
    </source>
</evidence>
<comment type="similarity">
    <text evidence="4">Belongs to the DONSON family.</text>
</comment>
<name>A0A4Y7LZH6_9CRUS</name>
<organism evidence="6">
    <name type="scientific">Daphnia atkinsoni</name>
    <dbReference type="NCBI Taxonomy" id="342845"/>
    <lineage>
        <taxon>Eukaryota</taxon>
        <taxon>Metazoa</taxon>
        <taxon>Ecdysozoa</taxon>
        <taxon>Arthropoda</taxon>
        <taxon>Crustacea</taxon>
        <taxon>Branchiopoda</taxon>
        <taxon>Diplostraca</taxon>
        <taxon>Cladocera</taxon>
        <taxon>Anomopoda</taxon>
        <taxon>Daphniidae</taxon>
        <taxon>Daphnia</taxon>
        <taxon>Daphnia atkinsoni group</taxon>
    </lineage>
</organism>
<dbReference type="InterPro" id="IPR024861">
    <property type="entry name" value="Donson"/>
</dbReference>
<keyword evidence="3" id="KW-0539">Nucleus</keyword>
<dbReference type="GO" id="GO:0033260">
    <property type="term" value="P:nuclear DNA replication"/>
    <property type="evidence" value="ECO:0007669"/>
    <property type="project" value="TreeGrafter"/>
</dbReference>
<evidence type="ECO:0000256" key="4">
    <source>
        <dbReference type="ARBA" id="ARBA00025806"/>
    </source>
</evidence>
<dbReference type="GO" id="GO:0005634">
    <property type="term" value="C:nucleus"/>
    <property type="evidence" value="ECO:0007669"/>
    <property type="project" value="UniProtKB-SubCell"/>
</dbReference>
<gene>
    <name evidence="6" type="primary">EOG090X09DI</name>
</gene>
<feature type="compositionally biased region" description="Basic residues" evidence="5">
    <location>
        <begin position="52"/>
        <end position="67"/>
    </location>
</feature>
<evidence type="ECO:0000256" key="1">
    <source>
        <dbReference type="ARBA" id="ARBA00004123"/>
    </source>
</evidence>
<protein>
    <submittedName>
        <fullName evidence="6">EOG090X09DI</fullName>
    </submittedName>
</protein>
<evidence type="ECO:0000256" key="2">
    <source>
        <dbReference type="ARBA" id="ARBA00022473"/>
    </source>
</evidence>
<proteinExistence type="evidence at transcript level"/>
<accession>A0A4Y7LZH6</accession>
<dbReference type="PANTHER" id="PTHR12972">
    <property type="entry name" value="DOWNSTREAM NEIGHBOR OF SON"/>
    <property type="match status" value="1"/>
</dbReference>
<keyword evidence="2" id="KW-0217">Developmental protein</keyword>
<dbReference type="PANTHER" id="PTHR12972:SF0">
    <property type="entry name" value="PROTEIN DOWNSTREAM NEIGHBOR OF SON"/>
    <property type="match status" value="1"/>
</dbReference>